<dbReference type="InterPro" id="IPR000843">
    <property type="entry name" value="HTH_LacI"/>
</dbReference>
<dbReference type="GO" id="GO:0003700">
    <property type="term" value="F:DNA-binding transcription factor activity"/>
    <property type="evidence" value="ECO:0007669"/>
    <property type="project" value="TreeGrafter"/>
</dbReference>
<dbReference type="CDD" id="cd06307">
    <property type="entry name" value="PBP1_sugar_binding"/>
    <property type="match status" value="1"/>
</dbReference>
<feature type="domain" description="HTH lacI-type" evidence="4">
    <location>
        <begin position="3"/>
        <end position="57"/>
    </location>
</feature>
<comment type="caution">
    <text evidence="5">The sequence shown here is derived from an EMBL/GenBank/DDBJ whole genome shotgun (WGS) entry which is preliminary data.</text>
</comment>
<proteinExistence type="predicted"/>
<dbReference type="Pfam" id="PF00356">
    <property type="entry name" value="LacI"/>
    <property type="match status" value="1"/>
</dbReference>
<evidence type="ECO:0000256" key="3">
    <source>
        <dbReference type="ARBA" id="ARBA00023163"/>
    </source>
</evidence>
<dbReference type="SUPFAM" id="SSF53822">
    <property type="entry name" value="Periplasmic binding protein-like I"/>
    <property type="match status" value="1"/>
</dbReference>
<dbReference type="SMART" id="SM00354">
    <property type="entry name" value="HTH_LACI"/>
    <property type="match status" value="1"/>
</dbReference>
<dbReference type="GO" id="GO:0000976">
    <property type="term" value="F:transcription cis-regulatory region binding"/>
    <property type="evidence" value="ECO:0007669"/>
    <property type="project" value="TreeGrafter"/>
</dbReference>
<reference evidence="5" key="1">
    <citation type="submission" date="2020-08" db="EMBL/GenBank/DDBJ databases">
        <authorList>
            <person name="Cejkova D."/>
            <person name="Kubasova T."/>
            <person name="Jahodarova E."/>
            <person name="Rychlik I."/>
        </authorList>
    </citation>
    <scope>NUCLEOTIDE SEQUENCE</scope>
    <source>
        <strain evidence="5">An559</strain>
    </source>
</reference>
<name>A0A938X7R7_9FIRM</name>
<dbReference type="PANTHER" id="PTHR30146">
    <property type="entry name" value="LACI-RELATED TRANSCRIPTIONAL REPRESSOR"/>
    <property type="match status" value="1"/>
</dbReference>
<dbReference type="Pfam" id="PF13407">
    <property type="entry name" value="Peripla_BP_4"/>
    <property type="match status" value="1"/>
</dbReference>
<dbReference type="Proteomes" id="UP000774750">
    <property type="component" value="Unassembled WGS sequence"/>
</dbReference>
<reference evidence="5" key="2">
    <citation type="journal article" date="2021" name="Sci. Rep.">
        <title>The distribution of antibiotic resistance genes in chicken gut microbiota commensals.</title>
        <authorList>
            <person name="Juricova H."/>
            <person name="Matiasovicova J."/>
            <person name="Kubasova T."/>
            <person name="Cejkova D."/>
            <person name="Rychlik I."/>
        </authorList>
    </citation>
    <scope>NUCLEOTIDE SEQUENCE</scope>
    <source>
        <strain evidence="5">An559</strain>
    </source>
</reference>
<gene>
    <name evidence="5" type="ORF">H6A12_10005</name>
</gene>
<keyword evidence="3" id="KW-0804">Transcription</keyword>
<dbReference type="AlphaFoldDB" id="A0A938X7R7"/>
<dbReference type="EMBL" id="JACJKY010000017">
    <property type="protein sequence ID" value="MBM6921488.1"/>
    <property type="molecule type" value="Genomic_DNA"/>
</dbReference>
<evidence type="ECO:0000259" key="4">
    <source>
        <dbReference type="PROSITE" id="PS50932"/>
    </source>
</evidence>
<evidence type="ECO:0000256" key="2">
    <source>
        <dbReference type="ARBA" id="ARBA00023125"/>
    </source>
</evidence>
<dbReference type="InterPro" id="IPR010982">
    <property type="entry name" value="Lambda_DNA-bd_dom_sf"/>
</dbReference>
<dbReference type="CDD" id="cd01392">
    <property type="entry name" value="HTH_LacI"/>
    <property type="match status" value="1"/>
</dbReference>
<dbReference type="SUPFAM" id="SSF47413">
    <property type="entry name" value="lambda repressor-like DNA-binding domains"/>
    <property type="match status" value="1"/>
</dbReference>
<keyword evidence="1" id="KW-0805">Transcription regulation</keyword>
<keyword evidence="2 5" id="KW-0238">DNA-binding</keyword>
<organism evidence="5 6">
    <name type="scientific">Merdimmobilis hominis</name>
    <dbReference type="NCBI Taxonomy" id="2897707"/>
    <lineage>
        <taxon>Bacteria</taxon>
        <taxon>Bacillati</taxon>
        <taxon>Bacillota</taxon>
        <taxon>Clostridia</taxon>
        <taxon>Eubacteriales</taxon>
        <taxon>Oscillospiraceae</taxon>
        <taxon>Merdimmobilis</taxon>
    </lineage>
</organism>
<dbReference type="PANTHER" id="PTHR30146:SF152">
    <property type="entry name" value="TRANSCRIPTIONAL REGULATORY PROTEIN"/>
    <property type="match status" value="1"/>
</dbReference>
<dbReference type="Gene3D" id="1.10.260.40">
    <property type="entry name" value="lambda repressor-like DNA-binding domains"/>
    <property type="match status" value="1"/>
</dbReference>
<protein>
    <submittedName>
        <fullName evidence="5">LacI family DNA-binding transcriptional regulator</fullName>
    </submittedName>
</protein>
<dbReference type="InterPro" id="IPR025997">
    <property type="entry name" value="SBP_2_dom"/>
</dbReference>
<dbReference type="RefSeq" id="WP_204447471.1">
    <property type="nucleotide sequence ID" value="NZ_JACJKY010000017.1"/>
</dbReference>
<keyword evidence="6" id="KW-1185">Reference proteome</keyword>
<dbReference type="InterPro" id="IPR028082">
    <property type="entry name" value="Peripla_BP_I"/>
</dbReference>
<evidence type="ECO:0000313" key="5">
    <source>
        <dbReference type="EMBL" id="MBM6921488.1"/>
    </source>
</evidence>
<evidence type="ECO:0000313" key="6">
    <source>
        <dbReference type="Proteomes" id="UP000774750"/>
    </source>
</evidence>
<evidence type="ECO:0000256" key="1">
    <source>
        <dbReference type="ARBA" id="ARBA00023015"/>
    </source>
</evidence>
<dbReference type="PROSITE" id="PS50932">
    <property type="entry name" value="HTH_LACI_2"/>
    <property type="match status" value="1"/>
</dbReference>
<accession>A0A938X7R7</accession>
<sequence length="341" mass="37916">MAVTIRMIAEKAGVSRGTVDRALNNRPGVNAEVAAHVRRIAKELNYEPNAVAKALAISKRKLRIDILLNSGQNPFFEKVRRGIQNGMREIRSYGITVETFELTGFSVEEQLQKIDELMQNPPNALVITPINDHRVIDRLNQIAAEDIAVVTLNMDVTGLAKLCFIGCDYVRSGQTAAELLGQITLGDISVGILTGSAHILGHQQRVNGFSQVCEQDYPRIHVRAVAETEDDNEIGYRVTKEMLENHSLDALYFCAGGIDGGIRAVKECGLEKKLKIITVDDTDNIKAYIESGIVNATVCQQPMKQGHDAVTITTDWLLHEKRPSRKHLYTQNEVKLRYNLD</sequence>
<dbReference type="Gene3D" id="3.40.50.2300">
    <property type="match status" value="2"/>
</dbReference>